<sequence length="266" mass="28889">MPKQPKQDAKKPVKSAKTEKPSAKAKVAKGKFGSYFDESKDLGTSLILVMPLFIIYQIGILMTGGVRNGVDFVSDVMWLISDGSLGVYLGINGAIFAGFAITLATLRHKGTWHPGLFPFILLESTIYAMFLGTAVIQLMSTLGLSPLLATGSEGEWGIITKVVLSLGAGIYEETVFRLIGMGGLYWLARKVMDIPSWMAAIAALLISSFVFSAIHYVGPLGDAFTMGSFLFRFFAGILLAAIFYLRGFAVAVYTHAIYDIIVMVFR</sequence>
<organism evidence="4 5">
    <name type="scientific">Microvenator marinus</name>
    <dbReference type="NCBI Taxonomy" id="2600177"/>
    <lineage>
        <taxon>Bacteria</taxon>
        <taxon>Deltaproteobacteria</taxon>
        <taxon>Bradymonadales</taxon>
        <taxon>Microvenatoraceae</taxon>
        <taxon>Microvenator</taxon>
    </lineage>
</organism>
<feature type="compositionally biased region" description="Basic and acidic residues" evidence="1">
    <location>
        <begin position="1"/>
        <end position="22"/>
    </location>
</feature>
<feature type="transmembrane region" description="Helical" evidence="2">
    <location>
        <begin position="229"/>
        <end position="253"/>
    </location>
</feature>
<feature type="transmembrane region" description="Helical" evidence="2">
    <location>
        <begin position="156"/>
        <end position="176"/>
    </location>
</feature>
<dbReference type="GO" id="GO:0006508">
    <property type="term" value="P:proteolysis"/>
    <property type="evidence" value="ECO:0007669"/>
    <property type="project" value="UniProtKB-KW"/>
</dbReference>
<dbReference type="EMBL" id="CP042467">
    <property type="protein sequence ID" value="QED27580.1"/>
    <property type="molecule type" value="Genomic_DNA"/>
</dbReference>
<feature type="region of interest" description="Disordered" evidence="1">
    <location>
        <begin position="1"/>
        <end position="23"/>
    </location>
</feature>
<keyword evidence="5" id="KW-1185">Reference proteome</keyword>
<name>A0A5B8XPQ8_9DELT</name>
<dbReference type="InterPro" id="IPR003675">
    <property type="entry name" value="Rce1/LyrA-like_dom"/>
</dbReference>
<dbReference type="GO" id="GO:0080120">
    <property type="term" value="P:CAAX-box protein maturation"/>
    <property type="evidence" value="ECO:0007669"/>
    <property type="project" value="UniProtKB-ARBA"/>
</dbReference>
<dbReference type="OrthoDB" id="9814348at2"/>
<feature type="transmembrane region" description="Helical" evidence="2">
    <location>
        <begin position="46"/>
        <end position="65"/>
    </location>
</feature>
<proteinExistence type="predicted"/>
<keyword evidence="4" id="KW-0378">Hydrolase</keyword>
<dbReference type="Pfam" id="PF02517">
    <property type="entry name" value="Rce1-like"/>
    <property type="match status" value="1"/>
</dbReference>
<feature type="transmembrane region" description="Helical" evidence="2">
    <location>
        <begin position="85"/>
        <end position="104"/>
    </location>
</feature>
<evidence type="ECO:0000256" key="1">
    <source>
        <dbReference type="SAM" id="MobiDB-lite"/>
    </source>
</evidence>
<evidence type="ECO:0000313" key="4">
    <source>
        <dbReference type="EMBL" id="QED27580.1"/>
    </source>
</evidence>
<keyword evidence="2" id="KW-1133">Transmembrane helix</keyword>
<reference evidence="4 5" key="1">
    <citation type="submission" date="2019-08" db="EMBL/GenBank/DDBJ databases">
        <authorList>
            <person name="Liang Q."/>
        </authorList>
    </citation>
    <scope>NUCLEOTIDE SEQUENCE [LARGE SCALE GENOMIC DNA]</scope>
    <source>
        <strain evidence="4 5">V1718</strain>
    </source>
</reference>
<evidence type="ECO:0000259" key="3">
    <source>
        <dbReference type="Pfam" id="PF02517"/>
    </source>
</evidence>
<evidence type="ECO:0000313" key="5">
    <source>
        <dbReference type="Proteomes" id="UP000321595"/>
    </source>
</evidence>
<dbReference type="AlphaFoldDB" id="A0A5B8XPQ8"/>
<keyword evidence="4" id="KW-0645">Protease</keyword>
<evidence type="ECO:0000256" key="2">
    <source>
        <dbReference type="SAM" id="Phobius"/>
    </source>
</evidence>
<dbReference type="RefSeq" id="WP_146959265.1">
    <property type="nucleotide sequence ID" value="NZ_CP042467.1"/>
</dbReference>
<feature type="domain" description="CAAX prenyl protease 2/Lysostaphin resistance protein A-like" evidence="3">
    <location>
        <begin position="158"/>
        <end position="261"/>
    </location>
</feature>
<feature type="transmembrane region" description="Helical" evidence="2">
    <location>
        <begin position="197"/>
        <end position="217"/>
    </location>
</feature>
<dbReference type="Proteomes" id="UP000321595">
    <property type="component" value="Chromosome"/>
</dbReference>
<keyword evidence="2" id="KW-0812">Transmembrane</keyword>
<keyword evidence="2" id="KW-0472">Membrane</keyword>
<feature type="transmembrane region" description="Helical" evidence="2">
    <location>
        <begin position="116"/>
        <end position="136"/>
    </location>
</feature>
<dbReference type="KEGG" id="bbae:FRD01_10065"/>
<dbReference type="GO" id="GO:0008237">
    <property type="term" value="F:metallopeptidase activity"/>
    <property type="evidence" value="ECO:0007669"/>
    <property type="project" value="UniProtKB-KW"/>
</dbReference>
<gene>
    <name evidence="4" type="ORF">FRD01_10065</name>
</gene>
<accession>A0A5B8XPQ8</accession>
<dbReference type="GO" id="GO:0004175">
    <property type="term" value="F:endopeptidase activity"/>
    <property type="evidence" value="ECO:0007669"/>
    <property type="project" value="UniProtKB-ARBA"/>
</dbReference>
<keyword evidence="4" id="KW-0482">Metalloprotease</keyword>
<protein>
    <submittedName>
        <fullName evidence="4">CPBP family intramembrane metalloprotease</fullName>
    </submittedName>
</protein>